<dbReference type="EMBL" id="UINC01220185">
    <property type="protein sequence ID" value="SVE47986.1"/>
    <property type="molecule type" value="Genomic_DNA"/>
</dbReference>
<proteinExistence type="predicted"/>
<accession>A0A383DTY7</accession>
<organism evidence="1">
    <name type="scientific">marine metagenome</name>
    <dbReference type="NCBI Taxonomy" id="408172"/>
    <lineage>
        <taxon>unclassified sequences</taxon>
        <taxon>metagenomes</taxon>
        <taxon>ecological metagenomes</taxon>
    </lineage>
</organism>
<gene>
    <name evidence="1" type="ORF">METZ01_LOCUS500840</name>
</gene>
<name>A0A383DTY7_9ZZZZ</name>
<reference evidence="1" key="1">
    <citation type="submission" date="2018-05" db="EMBL/GenBank/DDBJ databases">
        <authorList>
            <person name="Lanie J.A."/>
            <person name="Ng W.-L."/>
            <person name="Kazmierczak K.M."/>
            <person name="Andrzejewski T.M."/>
            <person name="Davidsen T.M."/>
            <person name="Wayne K.J."/>
            <person name="Tettelin H."/>
            <person name="Glass J.I."/>
            <person name="Rusch D."/>
            <person name="Podicherti R."/>
            <person name="Tsui H.-C.T."/>
            <person name="Winkler M.E."/>
        </authorList>
    </citation>
    <scope>NUCLEOTIDE SEQUENCE</scope>
</reference>
<evidence type="ECO:0000313" key="1">
    <source>
        <dbReference type="EMBL" id="SVE47986.1"/>
    </source>
</evidence>
<dbReference type="AlphaFoldDB" id="A0A383DTY7"/>
<sequence length="44" mass="5058">MKNNTVAFTFASSEVNKISQNFIKITELCTGKLTLKKLYDQYII</sequence>
<protein>
    <submittedName>
        <fullName evidence="1">Uncharacterized protein</fullName>
    </submittedName>
</protein>